<dbReference type="SUPFAM" id="SSF55874">
    <property type="entry name" value="ATPase domain of HSP90 chaperone/DNA topoisomerase II/histidine kinase"/>
    <property type="match status" value="1"/>
</dbReference>
<dbReference type="Gene3D" id="2.60.40.10">
    <property type="entry name" value="Immunoglobulins"/>
    <property type="match status" value="1"/>
</dbReference>
<accession>A0ABS3JPA4</accession>
<evidence type="ECO:0000259" key="2">
    <source>
        <dbReference type="Pfam" id="PF06580"/>
    </source>
</evidence>
<dbReference type="EMBL" id="JAFMYW010000009">
    <property type="protein sequence ID" value="MBO0951833.1"/>
    <property type="molecule type" value="Genomic_DNA"/>
</dbReference>
<dbReference type="PANTHER" id="PTHR34220:SF7">
    <property type="entry name" value="SENSOR HISTIDINE KINASE YPDA"/>
    <property type="match status" value="1"/>
</dbReference>
<dbReference type="Pfam" id="PF06580">
    <property type="entry name" value="His_kinase"/>
    <property type="match status" value="1"/>
</dbReference>
<dbReference type="RefSeq" id="WP_207331790.1">
    <property type="nucleotide sequence ID" value="NZ_JAFMYW010000009.1"/>
</dbReference>
<dbReference type="InterPro" id="IPR050640">
    <property type="entry name" value="Bact_2-comp_sensor_kinase"/>
</dbReference>
<sequence>MANSLRNGVINLVILLVFSNRLLVAQHYPARTYTLRDGLPQMQITCSLLDSRGYLWLGTKNGLAKFDGDHFENYSRKDYHLNTNYIHGIVEDRQHRIWISTPQGLVSFDGATFRPFPFPDRMPKVPTYIQADDSGRIWLLSGSADIPKPFYCFQHGTYTLAARLMPPLGTKAVNSILWDKHLKRLWLLTERAAGSTNQEVYYIANDQLHQSAPVPVSPELTVSLLSASGRSLLLLHDEANNQTRYLTATANGVFRPFLQFREGSWTVVSPIDFTVYLMSQGTGGTAITYPKGANHVTMIYKSNGGNNFPLAGICRDQKVYFGTEKGVLEIIDNGTRYFDEAEAPYVWSVVERANGDVWWLNYGGAPPQRYGADGHISPLNEPALQQLFLSERPTRKVAWHNYYFQPAYSRDSSTLYLPHETGLIAHQGRTWRFIPPTEIALSTYVDQRTDRLFVGTTGGFDLFLNEKRIRRLTKESGFHDCSFGLAAIADTEPDVYWLGSGRGLTRYNFRTGQSEHFLESNGKLPMQGIIDFCLDKQGTVWMAGRGGLCRYDRASHQIIQVAQDILHNVISFVGMLTDSTLAIGDTYGVYLLDLNRYYATGHVVMRLLNHRTGFMGIQPGQAGFYKDRQGRAWITSGTVLSYIDTRQFRYQPQALMPMVRKLNNQRLPFAYADSVFSLPGNQTTAHVTFEVLGDNRPDNTQFAWQLDNGPWSNWQTEPFTILRDYNGGEHTVRLKARSGGLNEAREQITSVRFNAAISWYNNPSFRQKLPFLAFCLLAFGLVLTIYVADNSQQTKRIKQLLQEREKEALFLSAQTLQSQLNTHFMFNVMVPLQNLILKNKPEAAAHLLVEFSNLVRSFLNSSAVSTERNAIHHEITLADELILLRRYVAFEQLLYRDKITVHVDADSVDGKLNPEVITLPPLLIQPFVENALKHGLVHKEGPGNLWIRFVGVGETLICIIEDDGIGRDQMRTIHAQSAKAYKSLGTSLVQQRVNFLNNLGYAIAIQTDDRLGGGTVVTITIARTDE</sequence>
<dbReference type="GO" id="GO:0016301">
    <property type="term" value="F:kinase activity"/>
    <property type="evidence" value="ECO:0007669"/>
    <property type="project" value="UniProtKB-KW"/>
</dbReference>
<keyword evidence="1" id="KW-0812">Transmembrane</keyword>
<dbReference type="InterPro" id="IPR013783">
    <property type="entry name" value="Ig-like_fold"/>
</dbReference>
<dbReference type="InterPro" id="IPR010559">
    <property type="entry name" value="Sig_transdc_His_kin_internal"/>
</dbReference>
<name>A0ABS3JPA4_9BACT</name>
<proteinExistence type="predicted"/>
<protein>
    <submittedName>
        <fullName evidence="3">Histidine kinase</fullName>
    </submittedName>
</protein>
<organism evidence="3 4">
    <name type="scientific">Fibrella forsythiae</name>
    <dbReference type="NCBI Taxonomy" id="2817061"/>
    <lineage>
        <taxon>Bacteria</taxon>
        <taxon>Pseudomonadati</taxon>
        <taxon>Bacteroidota</taxon>
        <taxon>Cytophagia</taxon>
        <taxon>Cytophagales</taxon>
        <taxon>Spirosomataceae</taxon>
        <taxon>Fibrella</taxon>
    </lineage>
</organism>
<gene>
    <name evidence="3" type="ORF">J2I46_24835</name>
</gene>
<feature type="transmembrane region" description="Helical" evidence="1">
    <location>
        <begin position="769"/>
        <end position="788"/>
    </location>
</feature>
<dbReference type="Pfam" id="PF07494">
    <property type="entry name" value="Reg_prop"/>
    <property type="match status" value="2"/>
</dbReference>
<evidence type="ECO:0000256" key="1">
    <source>
        <dbReference type="SAM" id="Phobius"/>
    </source>
</evidence>
<dbReference type="InterPro" id="IPR011110">
    <property type="entry name" value="Reg_prop"/>
</dbReference>
<keyword evidence="1" id="KW-0472">Membrane</keyword>
<keyword evidence="1" id="KW-1133">Transmembrane helix</keyword>
<reference evidence="3 4" key="1">
    <citation type="submission" date="2021-03" db="EMBL/GenBank/DDBJ databases">
        <title>Fibrella sp. HMF5405 genome sequencing and assembly.</title>
        <authorList>
            <person name="Kang H."/>
            <person name="Kim H."/>
            <person name="Bae S."/>
            <person name="Joh K."/>
        </authorList>
    </citation>
    <scope>NUCLEOTIDE SEQUENCE [LARGE SCALE GENOMIC DNA]</scope>
    <source>
        <strain evidence="3 4">HMF5405</strain>
    </source>
</reference>
<evidence type="ECO:0000313" key="3">
    <source>
        <dbReference type="EMBL" id="MBO0951833.1"/>
    </source>
</evidence>
<dbReference type="Proteomes" id="UP000664628">
    <property type="component" value="Unassembled WGS sequence"/>
</dbReference>
<dbReference type="Gene3D" id="3.30.565.10">
    <property type="entry name" value="Histidine kinase-like ATPase, C-terminal domain"/>
    <property type="match status" value="1"/>
</dbReference>
<dbReference type="PANTHER" id="PTHR34220">
    <property type="entry name" value="SENSOR HISTIDINE KINASE YPDA"/>
    <property type="match status" value="1"/>
</dbReference>
<keyword evidence="3" id="KW-0418">Kinase</keyword>
<keyword evidence="3" id="KW-0808">Transferase</keyword>
<dbReference type="SUPFAM" id="SSF63829">
    <property type="entry name" value="Calcium-dependent phosphotriesterase"/>
    <property type="match status" value="2"/>
</dbReference>
<dbReference type="Gene3D" id="2.130.10.10">
    <property type="entry name" value="YVTN repeat-like/Quinoprotein amine dehydrogenase"/>
    <property type="match status" value="2"/>
</dbReference>
<feature type="domain" description="Signal transduction histidine kinase internal region" evidence="2">
    <location>
        <begin position="814"/>
        <end position="898"/>
    </location>
</feature>
<keyword evidence="4" id="KW-1185">Reference proteome</keyword>
<comment type="caution">
    <text evidence="3">The sequence shown here is derived from an EMBL/GenBank/DDBJ whole genome shotgun (WGS) entry which is preliminary data.</text>
</comment>
<dbReference type="InterPro" id="IPR036890">
    <property type="entry name" value="HATPase_C_sf"/>
</dbReference>
<dbReference type="InterPro" id="IPR015943">
    <property type="entry name" value="WD40/YVTN_repeat-like_dom_sf"/>
</dbReference>
<evidence type="ECO:0000313" key="4">
    <source>
        <dbReference type="Proteomes" id="UP000664628"/>
    </source>
</evidence>